<dbReference type="RefSeq" id="WP_133997820.1">
    <property type="nucleotide sequence ID" value="NZ_SODV01000002.1"/>
</dbReference>
<evidence type="ECO:0000313" key="1">
    <source>
        <dbReference type="EMBL" id="TDW96779.1"/>
    </source>
</evidence>
<dbReference type="PANTHER" id="PTHR39441:SF1">
    <property type="entry name" value="DUF2252 DOMAIN-CONTAINING PROTEIN"/>
    <property type="match status" value="1"/>
</dbReference>
<protein>
    <submittedName>
        <fullName evidence="1">Uncharacterized protein (DUF2252 family)</fullName>
    </submittedName>
</protein>
<evidence type="ECO:0000313" key="2">
    <source>
        <dbReference type="Proteomes" id="UP000294498"/>
    </source>
</evidence>
<dbReference type="PANTHER" id="PTHR39441">
    <property type="entry name" value="DUF2252 DOMAIN-CONTAINING PROTEIN"/>
    <property type="match status" value="1"/>
</dbReference>
<dbReference type="AlphaFoldDB" id="A0A4R8DGJ0"/>
<sequence length="404" mass="45054">MTEPSLLHRIQAYNKGRIPAVLAMKYTAMSRNAFGFLRGSDHLFFEDIPKDSPILQSPKTWICGDLHLENLGSFKGDNGLAYFDLNDFDEAALAPCLLDITRFACSVHVGADELGMDAKGAVFHVKAFLDQFATTLQKGYIRVLEKETAVGVIRQLLQTVQNRTRKEFLTGRVEGKKKPRLVTGTGHYIAISEEEQKRVSDAFCKTPLYKSNPEFFAIKDIAFRIAGTGSLGMERYAVLVEGHSGKGRYALIDIKEAQAPSLLLRHHFRQPAWTSQAERIVEIQKRVEAAAPALLSTMEIDGRHFVVKELQPMEDKLNLAHFGGKTKRCSQFIDKVGAICAWGALRSGGRQGSATADELIAFAGKADEWKKYVADYASKYAGKVRRDYAHFKKAYDSGKLTPER</sequence>
<dbReference type="Pfam" id="PF10009">
    <property type="entry name" value="DUF2252"/>
    <property type="match status" value="1"/>
</dbReference>
<keyword evidence="2" id="KW-1185">Reference proteome</keyword>
<dbReference type="EMBL" id="SODV01000002">
    <property type="protein sequence ID" value="TDW96779.1"/>
    <property type="molecule type" value="Genomic_DNA"/>
</dbReference>
<dbReference type="InterPro" id="IPR018721">
    <property type="entry name" value="DUF2252"/>
</dbReference>
<comment type="caution">
    <text evidence="1">The sequence shown here is derived from an EMBL/GenBank/DDBJ whole genome shotgun (WGS) entry which is preliminary data.</text>
</comment>
<accession>A0A4R8DGJ0</accession>
<name>A0A4R8DGJ0_9BACT</name>
<dbReference type="Proteomes" id="UP000294498">
    <property type="component" value="Unassembled WGS sequence"/>
</dbReference>
<reference evidence="1 2" key="1">
    <citation type="submission" date="2019-03" db="EMBL/GenBank/DDBJ databases">
        <title>Genomic Encyclopedia of Type Strains, Phase IV (KMG-IV): sequencing the most valuable type-strain genomes for metagenomic binning, comparative biology and taxonomic classification.</title>
        <authorList>
            <person name="Goeker M."/>
        </authorList>
    </citation>
    <scope>NUCLEOTIDE SEQUENCE [LARGE SCALE GENOMIC DNA]</scope>
    <source>
        <strain evidence="1 2">DSM 100059</strain>
    </source>
</reference>
<proteinExistence type="predicted"/>
<dbReference type="OrthoDB" id="1491115at2"/>
<gene>
    <name evidence="1" type="ORF">EDB95_4615</name>
</gene>
<organism evidence="1 2">
    <name type="scientific">Dinghuibacter silviterrae</name>
    <dbReference type="NCBI Taxonomy" id="1539049"/>
    <lineage>
        <taxon>Bacteria</taxon>
        <taxon>Pseudomonadati</taxon>
        <taxon>Bacteroidota</taxon>
        <taxon>Chitinophagia</taxon>
        <taxon>Chitinophagales</taxon>
        <taxon>Chitinophagaceae</taxon>
        <taxon>Dinghuibacter</taxon>
    </lineage>
</organism>